<feature type="signal peptide" evidence="1">
    <location>
        <begin position="1"/>
        <end position="30"/>
    </location>
</feature>
<dbReference type="EMBL" id="PXYK01000001">
    <property type="protein sequence ID" value="PSJ65814.1"/>
    <property type="molecule type" value="Genomic_DNA"/>
</dbReference>
<dbReference type="InterPro" id="IPR009333">
    <property type="entry name" value="DUF992"/>
</dbReference>
<proteinExistence type="predicted"/>
<gene>
    <name evidence="2" type="ORF">C7I84_01455</name>
</gene>
<keyword evidence="3" id="KW-1185">Reference proteome</keyword>
<evidence type="ECO:0000313" key="3">
    <source>
        <dbReference type="Proteomes" id="UP000241229"/>
    </source>
</evidence>
<organism evidence="2 3">
    <name type="scientific">Kumtagia ephedrae</name>
    <dbReference type="NCBI Taxonomy" id="2116701"/>
    <lineage>
        <taxon>Bacteria</taxon>
        <taxon>Pseudomonadati</taxon>
        <taxon>Pseudomonadota</taxon>
        <taxon>Alphaproteobacteria</taxon>
        <taxon>Hyphomicrobiales</taxon>
        <taxon>Phyllobacteriaceae</taxon>
        <taxon>Kumtagia</taxon>
    </lineage>
</organism>
<dbReference type="Pfam" id="PF06186">
    <property type="entry name" value="DUF992"/>
    <property type="match status" value="1"/>
</dbReference>
<accession>A0A2P7STL5</accession>
<sequence length="162" mass="16342">MKNTSKFCRIASIAGAVIALSLSFGGPAWSNTQIGLLKCDTSIGIGQILVRKQTMACTFTHTNGQVEKYTGTIHQYGIELGEVEEGHLVWGVFAASPAPGSGLLAGKYGGVAASVAAGIGLGVDVLVGGIGKSFSLQPLAVEGEPGVGIAAGVEEVELVAAK</sequence>
<protein>
    <submittedName>
        <fullName evidence="2">DUF992 domain-containing protein</fullName>
    </submittedName>
</protein>
<dbReference type="RefSeq" id="WP_106770356.1">
    <property type="nucleotide sequence ID" value="NZ_PXYK01000001.1"/>
</dbReference>
<evidence type="ECO:0000313" key="2">
    <source>
        <dbReference type="EMBL" id="PSJ65814.1"/>
    </source>
</evidence>
<evidence type="ECO:0000256" key="1">
    <source>
        <dbReference type="SAM" id="SignalP"/>
    </source>
</evidence>
<keyword evidence="1" id="KW-0732">Signal</keyword>
<name>A0A2P7STL5_9HYPH</name>
<reference evidence="2 3" key="1">
    <citation type="submission" date="2018-03" db="EMBL/GenBank/DDBJ databases">
        <title>The draft genome of Mesorhizobium sp. 6GN-30.</title>
        <authorList>
            <person name="Liu L."/>
            <person name="Li L."/>
            <person name="Wang T."/>
            <person name="Zhang X."/>
            <person name="Liang L."/>
        </authorList>
    </citation>
    <scope>NUCLEOTIDE SEQUENCE [LARGE SCALE GENOMIC DNA]</scope>
    <source>
        <strain evidence="2 3">6GN30</strain>
    </source>
</reference>
<feature type="chain" id="PRO_5015154794" evidence="1">
    <location>
        <begin position="31"/>
        <end position="162"/>
    </location>
</feature>
<comment type="caution">
    <text evidence="2">The sequence shown here is derived from an EMBL/GenBank/DDBJ whole genome shotgun (WGS) entry which is preliminary data.</text>
</comment>
<dbReference type="AlphaFoldDB" id="A0A2P7STL5"/>
<dbReference type="OrthoDB" id="7362478at2"/>
<dbReference type="Proteomes" id="UP000241229">
    <property type="component" value="Unassembled WGS sequence"/>
</dbReference>